<dbReference type="InterPro" id="IPR018062">
    <property type="entry name" value="HTH_AraC-typ_CS"/>
</dbReference>
<accession>A0A852T9C7</accession>
<dbReference type="GO" id="GO:0000160">
    <property type="term" value="P:phosphorelay signal transduction system"/>
    <property type="evidence" value="ECO:0007669"/>
    <property type="project" value="InterPro"/>
</dbReference>
<organism evidence="7 8">
    <name type="scientific">Neobacillus niacini</name>
    <dbReference type="NCBI Taxonomy" id="86668"/>
    <lineage>
        <taxon>Bacteria</taxon>
        <taxon>Bacillati</taxon>
        <taxon>Bacillota</taxon>
        <taxon>Bacilli</taxon>
        <taxon>Bacillales</taxon>
        <taxon>Bacillaceae</taxon>
        <taxon>Neobacillus</taxon>
    </lineage>
</organism>
<comment type="caution">
    <text evidence="7">The sequence shown here is derived from an EMBL/GenBank/DDBJ whole genome shotgun (WGS) entry which is preliminary data.</text>
</comment>
<dbReference type="InterPro" id="IPR001789">
    <property type="entry name" value="Sig_transdc_resp-reg_receiver"/>
</dbReference>
<evidence type="ECO:0000256" key="2">
    <source>
        <dbReference type="ARBA" id="ARBA00023125"/>
    </source>
</evidence>
<dbReference type="InterPro" id="IPR020449">
    <property type="entry name" value="Tscrpt_reg_AraC-type_HTH"/>
</dbReference>
<name>A0A852T9C7_9BACI</name>
<reference evidence="8" key="2">
    <citation type="submission" date="2020-08" db="EMBL/GenBank/DDBJ databases">
        <title>The Agave Microbiome: Exploring the role of microbial communities in plant adaptations to desert environments.</title>
        <authorList>
            <person name="Partida-Martinez L.P."/>
        </authorList>
    </citation>
    <scope>NUCLEOTIDE SEQUENCE [LARGE SCALE GENOMIC DNA]</scope>
    <source>
        <strain evidence="8">AT2.8</strain>
    </source>
</reference>
<dbReference type="InterPro" id="IPR009057">
    <property type="entry name" value="Homeodomain-like_sf"/>
</dbReference>
<dbReference type="PROSITE" id="PS00041">
    <property type="entry name" value="HTH_ARAC_FAMILY_1"/>
    <property type="match status" value="1"/>
</dbReference>
<feature type="domain" description="HTH araC/xylS-type" evidence="5">
    <location>
        <begin position="431"/>
        <end position="530"/>
    </location>
</feature>
<proteinExistence type="predicted"/>
<protein>
    <submittedName>
        <fullName evidence="7">Two-component system response regulator YesN</fullName>
    </submittedName>
</protein>
<dbReference type="PANTHER" id="PTHR43280:SF2">
    <property type="entry name" value="HTH-TYPE TRANSCRIPTIONAL REGULATOR EXSA"/>
    <property type="match status" value="1"/>
</dbReference>
<dbReference type="GO" id="GO:0003700">
    <property type="term" value="F:DNA-binding transcription factor activity"/>
    <property type="evidence" value="ECO:0007669"/>
    <property type="project" value="InterPro"/>
</dbReference>
<dbReference type="PROSITE" id="PS01124">
    <property type="entry name" value="HTH_ARAC_FAMILY_2"/>
    <property type="match status" value="1"/>
</dbReference>
<feature type="domain" description="Response regulatory" evidence="6">
    <location>
        <begin position="5"/>
        <end position="122"/>
    </location>
</feature>
<dbReference type="PRINTS" id="PR00032">
    <property type="entry name" value="HTHARAC"/>
</dbReference>
<evidence type="ECO:0000313" key="8">
    <source>
        <dbReference type="Proteomes" id="UP000548423"/>
    </source>
</evidence>
<dbReference type="EMBL" id="JACCBX010000002">
    <property type="protein sequence ID" value="NYE04406.1"/>
    <property type="molecule type" value="Genomic_DNA"/>
</dbReference>
<evidence type="ECO:0000256" key="1">
    <source>
        <dbReference type="ARBA" id="ARBA00023015"/>
    </source>
</evidence>
<evidence type="ECO:0000313" key="7">
    <source>
        <dbReference type="EMBL" id="NYE04406.1"/>
    </source>
</evidence>
<dbReference type="SUPFAM" id="SSF52172">
    <property type="entry name" value="CheY-like"/>
    <property type="match status" value="1"/>
</dbReference>
<dbReference type="Pfam" id="PF00072">
    <property type="entry name" value="Response_reg"/>
    <property type="match status" value="1"/>
</dbReference>
<dbReference type="PROSITE" id="PS50110">
    <property type="entry name" value="RESPONSE_REGULATORY"/>
    <property type="match status" value="1"/>
</dbReference>
<dbReference type="SMART" id="SM00448">
    <property type="entry name" value="REC"/>
    <property type="match status" value="1"/>
</dbReference>
<evidence type="ECO:0000256" key="3">
    <source>
        <dbReference type="ARBA" id="ARBA00023163"/>
    </source>
</evidence>
<dbReference type="Gene3D" id="3.40.50.2300">
    <property type="match status" value="1"/>
</dbReference>
<dbReference type="SMART" id="SM00342">
    <property type="entry name" value="HTH_ARAC"/>
    <property type="match status" value="1"/>
</dbReference>
<keyword evidence="2" id="KW-0238">DNA-binding</keyword>
<reference evidence="8" key="1">
    <citation type="submission" date="2020-07" db="EMBL/GenBank/DDBJ databases">
        <authorList>
            <person name="Partida-Martinez L."/>
            <person name="Huntemann M."/>
            <person name="Clum A."/>
            <person name="Wang J."/>
            <person name="Palaniappan K."/>
            <person name="Ritter S."/>
            <person name="Chen I.-M."/>
            <person name="Stamatis D."/>
            <person name="Reddy T."/>
            <person name="O'Malley R."/>
            <person name="Daum C."/>
            <person name="Shapiro N."/>
            <person name="Ivanova N."/>
            <person name="Kyrpides N."/>
            <person name="Woyke T."/>
        </authorList>
    </citation>
    <scope>NUCLEOTIDE SEQUENCE [LARGE SCALE GENOMIC DNA]</scope>
    <source>
        <strain evidence="8">AT2.8</strain>
    </source>
</reference>
<dbReference type="InterPro" id="IPR018060">
    <property type="entry name" value="HTH_AraC"/>
</dbReference>
<keyword evidence="4" id="KW-0597">Phosphoprotein</keyword>
<feature type="modified residue" description="4-aspartylphosphate" evidence="4">
    <location>
        <position position="57"/>
    </location>
</feature>
<dbReference type="PANTHER" id="PTHR43280">
    <property type="entry name" value="ARAC-FAMILY TRANSCRIPTIONAL REGULATOR"/>
    <property type="match status" value="1"/>
</dbReference>
<dbReference type="CDD" id="cd17536">
    <property type="entry name" value="REC_YesN-like"/>
    <property type="match status" value="1"/>
</dbReference>
<dbReference type="InterPro" id="IPR011006">
    <property type="entry name" value="CheY-like_superfamily"/>
</dbReference>
<evidence type="ECO:0000259" key="5">
    <source>
        <dbReference type="PROSITE" id="PS01124"/>
    </source>
</evidence>
<dbReference type="Gene3D" id="1.10.10.60">
    <property type="entry name" value="Homeodomain-like"/>
    <property type="match status" value="2"/>
</dbReference>
<evidence type="ECO:0000256" key="4">
    <source>
        <dbReference type="PROSITE-ProRule" id="PRU00169"/>
    </source>
</evidence>
<keyword evidence="3" id="KW-0804">Transcription</keyword>
<sequence>MNQFRVLIVDDEIHSIRGVQAGVDWGKHQISTVYTAHSMRQAQEVFLNNRIDLLLCDIEMPKGSGIDLLKWVREHYPSTEAVFLTCHSDFGYAKQALQLKSFNYLLKPVDYQELEEVIHSALEKIKKDQDTKLVEESYQQLKKSHQSVMKERFWLDLIHQVVPSTTDKITDHKKHHHLSFTENTTFLPILFHVQRWKKVLSVHEEKVRENALQSAVYEELVKKNVDAHVVNMGTGDILFILPLVRAAYIEDLKNNFNHFISQFALYFSCELCCYIGNQVPIEKVVSMVHQLQDLDRNNVIKINEIIVYNNEKKHSCYIPSLPADWSSLMKIGLKEKLLGAINQYFKDWKKSDEDITAQSLHLFYQDFLQLVFYVIQVKGIQANQVFSQNLLTEKPAKVLKSLNSLQEWVIYIMDVAMDQLHLPQEKGSVVNLVKKYIQDHLGEQRLTREDIANHVYLNPDYLTRMFKKQTGFSISDYLQQQRIEYAKRLLIDTNLPVSEVALSAGYSNFSYFSTIFKKSTELNPMEYRKMHTSLISY</sequence>
<dbReference type="Proteomes" id="UP000548423">
    <property type="component" value="Unassembled WGS sequence"/>
</dbReference>
<gene>
    <name evidence="7" type="ORF">F4694_001150</name>
</gene>
<keyword evidence="1" id="KW-0805">Transcription regulation</keyword>
<dbReference type="Pfam" id="PF12833">
    <property type="entry name" value="HTH_18"/>
    <property type="match status" value="1"/>
</dbReference>
<dbReference type="GO" id="GO:0043565">
    <property type="term" value="F:sequence-specific DNA binding"/>
    <property type="evidence" value="ECO:0007669"/>
    <property type="project" value="InterPro"/>
</dbReference>
<evidence type="ECO:0000259" key="6">
    <source>
        <dbReference type="PROSITE" id="PS50110"/>
    </source>
</evidence>
<dbReference type="SUPFAM" id="SSF46689">
    <property type="entry name" value="Homeodomain-like"/>
    <property type="match status" value="2"/>
</dbReference>
<dbReference type="AlphaFoldDB" id="A0A852T9C7"/>